<dbReference type="Gene3D" id="3.40.50.300">
    <property type="entry name" value="P-loop containing nucleotide triphosphate hydrolases"/>
    <property type="match status" value="1"/>
</dbReference>
<dbReference type="EMBL" id="CAXLJL010000267">
    <property type="protein sequence ID" value="CAL5135603.1"/>
    <property type="molecule type" value="Genomic_DNA"/>
</dbReference>
<dbReference type="SMART" id="SM00490">
    <property type="entry name" value="HELICc"/>
    <property type="match status" value="1"/>
</dbReference>
<dbReference type="InterPro" id="IPR027417">
    <property type="entry name" value="P-loop_NTPase"/>
</dbReference>
<dbReference type="InterPro" id="IPR001650">
    <property type="entry name" value="Helicase_C-like"/>
</dbReference>
<dbReference type="CDD" id="cd18010">
    <property type="entry name" value="DEXHc_HARP_SMARCAL1"/>
    <property type="match status" value="1"/>
</dbReference>
<dbReference type="GO" id="GO:0016787">
    <property type="term" value="F:hydrolase activity"/>
    <property type="evidence" value="ECO:0007669"/>
    <property type="project" value="UniProtKB-KW"/>
</dbReference>
<evidence type="ECO:0000256" key="2">
    <source>
        <dbReference type="ARBA" id="ARBA00022801"/>
    </source>
</evidence>
<evidence type="ECO:0000259" key="5">
    <source>
        <dbReference type="PROSITE" id="PS51192"/>
    </source>
</evidence>
<dbReference type="Pfam" id="PF00176">
    <property type="entry name" value="SNF2-rel_dom"/>
    <property type="match status" value="1"/>
</dbReference>
<dbReference type="Gene3D" id="3.40.50.10810">
    <property type="entry name" value="Tandem AAA-ATPase domain"/>
    <property type="match status" value="1"/>
</dbReference>
<dbReference type="Pfam" id="PF07443">
    <property type="entry name" value="HARP"/>
    <property type="match status" value="1"/>
</dbReference>
<feature type="domain" description="HARP" evidence="7">
    <location>
        <begin position="1"/>
        <end position="80"/>
    </location>
</feature>
<evidence type="ECO:0000313" key="8">
    <source>
        <dbReference type="EMBL" id="CAL5135603.1"/>
    </source>
</evidence>
<keyword evidence="2" id="KW-0378">Hydrolase</keyword>
<evidence type="ECO:0000256" key="4">
    <source>
        <dbReference type="PROSITE-ProRule" id="PRU00800"/>
    </source>
</evidence>
<evidence type="ECO:0000256" key="1">
    <source>
        <dbReference type="ARBA" id="ARBA00004123"/>
    </source>
</evidence>
<dbReference type="PROSITE" id="PS51192">
    <property type="entry name" value="HELICASE_ATP_BIND_1"/>
    <property type="match status" value="1"/>
</dbReference>
<proteinExistence type="inferred from homology"/>
<feature type="domain" description="Helicase ATP-binding" evidence="5">
    <location>
        <begin position="129"/>
        <end position="293"/>
    </location>
</feature>
<comment type="subcellular location">
    <subcellularLocation>
        <location evidence="1">Nucleus</location>
    </subcellularLocation>
</comment>
<dbReference type="GO" id="GO:0005524">
    <property type="term" value="F:ATP binding"/>
    <property type="evidence" value="ECO:0007669"/>
    <property type="project" value="InterPro"/>
</dbReference>
<name>A0AAV2TGJ9_CALDB</name>
<dbReference type="PROSITE" id="PS51194">
    <property type="entry name" value="HELICASE_CTER"/>
    <property type="match status" value="1"/>
</dbReference>
<comment type="similarity">
    <text evidence="4">Belongs to the SNF2/RAD54 helicase family. SMARCAL1 subfamily.</text>
</comment>
<evidence type="ECO:0000259" key="7">
    <source>
        <dbReference type="PROSITE" id="PS51467"/>
    </source>
</evidence>
<evidence type="ECO:0008006" key="10">
    <source>
        <dbReference type="Google" id="ProtNLM"/>
    </source>
</evidence>
<keyword evidence="3" id="KW-0539">Nucleus</keyword>
<dbReference type="PANTHER" id="PTHR45766">
    <property type="entry name" value="DNA ANNEALING HELICASE AND ENDONUCLEASE ZRANB3 FAMILY MEMBER"/>
    <property type="match status" value="1"/>
</dbReference>
<dbReference type="InterPro" id="IPR000330">
    <property type="entry name" value="SNF2_N"/>
</dbReference>
<dbReference type="InterPro" id="IPR049730">
    <property type="entry name" value="SNF2/RAD54-like_C"/>
</dbReference>
<comment type="caution">
    <text evidence="8">The sequence shown here is derived from an EMBL/GenBank/DDBJ whole genome shotgun (WGS) entry which is preliminary data.</text>
</comment>
<dbReference type="SUPFAM" id="SSF52540">
    <property type="entry name" value="P-loop containing nucleoside triphosphate hydrolases"/>
    <property type="match status" value="2"/>
</dbReference>
<dbReference type="SMART" id="SM00487">
    <property type="entry name" value="DEXDc"/>
    <property type="match status" value="1"/>
</dbReference>
<dbReference type="InterPro" id="IPR010003">
    <property type="entry name" value="HARP_dom"/>
</dbReference>
<accession>A0AAV2TGJ9</accession>
<organism evidence="8 9">
    <name type="scientific">Calicophoron daubneyi</name>
    <name type="common">Rumen fluke</name>
    <name type="synonym">Paramphistomum daubneyi</name>
    <dbReference type="NCBI Taxonomy" id="300641"/>
    <lineage>
        <taxon>Eukaryota</taxon>
        <taxon>Metazoa</taxon>
        <taxon>Spiralia</taxon>
        <taxon>Lophotrochozoa</taxon>
        <taxon>Platyhelminthes</taxon>
        <taxon>Trematoda</taxon>
        <taxon>Digenea</taxon>
        <taxon>Plagiorchiida</taxon>
        <taxon>Pronocephalata</taxon>
        <taxon>Paramphistomoidea</taxon>
        <taxon>Paramphistomidae</taxon>
        <taxon>Calicophoron</taxon>
    </lineage>
</organism>
<dbReference type="Pfam" id="PF00271">
    <property type="entry name" value="Helicase_C"/>
    <property type="match status" value="1"/>
</dbReference>
<sequence>MQPAIPSVSKPFTHVLCTLCSKTTFEVQARYHAGLSQLYKSLPSRQYNPTNRKWSFALSDYNEFVSSARKMEGIAVEGLPNVVLKMFRSAISAKQTIAQKEKAGPKDLRDYIPQDMIDVLFPFQREGVGLIVARSGRVLLADDMGLGKTVQALTAASVYRSEWPVLIVSPSSVRFSWKDQCLRWLANPMHVTADDILVVATGRDLDGVNEYQQKLITIISYDLMTKCSVQLSRCRFGVVIMDESHFLKNNKTARTKAALPILKHSKRALLLSGTPAVSRPAELYPQICGVSPDLFRGGFHEFGLRYCAAKQLPWGWDYTGCSNMTELQLILEESIMIRRTKNEVLSQLPPKRREVVILDPNAIKTGRLQRHAKTMQMTNLSDDERRSAMLQYYHQTASVKITALQQYVSDLIEVDRKFLLYAHHTEVLDAMSNLLTEKSIDFIRIDGRTNSEQRSVVCKKFQEEESCRVALLSITAAGTGLNLTAASLVVFGELYWNPGVLVQAEDRAYRIGQQDSVVVRYLMAEGTADDYIWSLIERKLEVLSKAGLNKERSWQFDTTRLGPSPAEQQCILDYFGSDSPDGGCAPNAHHVDIEDSSPVFELQFRDSTNEPAQKRFKVAHLFDQQATATTSGDETMKSRPVLVAGTPETSPNKELPVESAVVSCTKGQAQDQSISLVGDDMDDNTLLEAVLSTEVQMLTECLLNDEGLSM</sequence>
<dbReference type="PROSITE" id="PS51467">
    <property type="entry name" value="HARP"/>
    <property type="match status" value="1"/>
</dbReference>
<dbReference type="GO" id="GO:0031297">
    <property type="term" value="P:replication fork processing"/>
    <property type="evidence" value="ECO:0007669"/>
    <property type="project" value="TreeGrafter"/>
</dbReference>
<dbReference type="Proteomes" id="UP001497525">
    <property type="component" value="Unassembled WGS sequence"/>
</dbReference>
<dbReference type="AlphaFoldDB" id="A0AAV2TGJ9"/>
<dbReference type="GO" id="GO:0006281">
    <property type="term" value="P:DNA repair"/>
    <property type="evidence" value="ECO:0007669"/>
    <property type="project" value="TreeGrafter"/>
</dbReference>
<feature type="domain" description="Helicase C-terminal" evidence="6">
    <location>
        <begin position="403"/>
        <end position="559"/>
    </location>
</feature>
<dbReference type="InterPro" id="IPR038718">
    <property type="entry name" value="SNF2-like_sf"/>
</dbReference>
<evidence type="ECO:0000256" key="3">
    <source>
        <dbReference type="ARBA" id="ARBA00023242"/>
    </source>
</evidence>
<protein>
    <recommendedName>
        <fullName evidence="10">SWI/SNF-related matrix-associated actin-dependent regulator of chromatin subfamily A-like protein 1</fullName>
    </recommendedName>
</protein>
<dbReference type="PANTHER" id="PTHR45766:SF6">
    <property type="entry name" value="SWI_SNF-RELATED MATRIX-ASSOCIATED ACTIN-DEPENDENT REGULATOR OF CHROMATIN SUBFAMILY A-LIKE PROTEIN 1"/>
    <property type="match status" value="1"/>
</dbReference>
<dbReference type="InterPro" id="IPR014001">
    <property type="entry name" value="Helicase_ATP-bd"/>
</dbReference>
<reference evidence="8" key="1">
    <citation type="submission" date="2024-06" db="EMBL/GenBank/DDBJ databases">
        <authorList>
            <person name="Liu X."/>
            <person name="Lenzi L."/>
            <person name="Haldenby T S."/>
            <person name="Uol C."/>
        </authorList>
    </citation>
    <scope>NUCLEOTIDE SEQUENCE</scope>
</reference>
<evidence type="ECO:0000259" key="6">
    <source>
        <dbReference type="PROSITE" id="PS51194"/>
    </source>
</evidence>
<gene>
    <name evidence="8" type="ORF">CDAUBV1_LOCUS9731</name>
</gene>
<dbReference type="CDD" id="cd18793">
    <property type="entry name" value="SF2_C_SNF"/>
    <property type="match status" value="1"/>
</dbReference>
<evidence type="ECO:0000313" key="9">
    <source>
        <dbReference type="Proteomes" id="UP001497525"/>
    </source>
</evidence>
<dbReference type="GO" id="GO:0043596">
    <property type="term" value="C:nuclear replication fork"/>
    <property type="evidence" value="ECO:0007669"/>
    <property type="project" value="TreeGrafter"/>
</dbReference>